<accession>A0A0U4W1K0</accession>
<evidence type="ECO:0000313" key="2">
    <source>
        <dbReference type="Proteomes" id="UP000064137"/>
    </source>
</evidence>
<dbReference type="AlphaFoldDB" id="A0A0U4W1K0"/>
<reference evidence="1 2" key="1">
    <citation type="submission" date="2016-01" db="EMBL/GenBank/DDBJ databases">
        <title>Annotation of Pseudomonas oryzihabitans USDA-ARS-USMARC-56511.</title>
        <authorList>
            <person name="Harhay G.P."/>
            <person name="Harhay D.M."/>
            <person name="Smith T.P.L."/>
            <person name="Bono J.L."/>
            <person name="Heaton M.P."/>
            <person name="Clawson M.L."/>
            <person name="Chitko-Mckown C.G."/>
            <person name="Capik S.F."/>
            <person name="DeDonder K.D."/>
            <person name="Apley M.D."/>
            <person name="Lubbers B.V."/>
            <person name="White B.J."/>
            <person name="Larson R.L."/>
        </authorList>
    </citation>
    <scope>NUCLEOTIDE SEQUENCE [LARGE SCALE GENOMIC DNA]</scope>
    <source>
        <strain evidence="1 2">USDA-ARS-USMARC-56511</strain>
    </source>
</reference>
<sequence>MIAIMGKFRRESEKLPVDVRLQRRLALALDEAATQERLYDSADGEIEVQGLSPAEYALIRRWLERHQATEAAMACCLGCGRVQPVGSFCSHCQGRQVLVESPSARVRAPLH</sequence>
<gene>
    <name evidence="1" type="ORF">APT59_05325</name>
</gene>
<organism evidence="1 2">
    <name type="scientific">Pseudomonas oryzihabitans</name>
    <dbReference type="NCBI Taxonomy" id="47885"/>
    <lineage>
        <taxon>Bacteria</taxon>
        <taxon>Pseudomonadati</taxon>
        <taxon>Pseudomonadota</taxon>
        <taxon>Gammaproteobacteria</taxon>
        <taxon>Pseudomonadales</taxon>
        <taxon>Pseudomonadaceae</taxon>
        <taxon>Pseudomonas</taxon>
    </lineage>
</organism>
<name>A0A0U4W1K0_9PSED</name>
<evidence type="ECO:0000313" key="1">
    <source>
        <dbReference type="EMBL" id="ALZ83654.1"/>
    </source>
</evidence>
<dbReference type="KEGG" id="por:APT59_05325"/>
<dbReference type="OrthoDB" id="6892877at2"/>
<protein>
    <submittedName>
        <fullName evidence="1">Uncharacterized protein</fullName>
    </submittedName>
</protein>
<dbReference type="Proteomes" id="UP000064137">
    <property type="component" value="Chromosome"/>
</dbReference>
<proteinExistence type="predicted"/>
<dbReference type="EMBL" id="CP013987">
    <property type="protein sequence ID" value="ALZ83654.1"/>
    <property type="molecule type" value="Genomic_DNA"/>
</dbReference>